<evidence type="ECO:0000259" key="5">
    <source>
        <dbReference type="PROSITE" id="PS50850"/>
    </source>
</evidence>
<dbReference type="GO" id="GO:0022857">
    <property type="term" value="F:transmembrane transporter activity"/>
    <property type="evidence" value="ECO:0007669"/>
    <property type="project" value="InterPro"/>
</dbReference>
<dbReference type="Proteomes" id="UP000185999">
    <property type="component" value="Unassembled WGS sequence"/>
</dbReference>
<evidence type="ECO:0000313" key="7">
    <source>
        <dbReference type="Proteomes" id="UP000185999"/>
    </source>
</evidence>
<keyword evidence="3 4" id="KW-0472">Membrane</keyword>
<dbReference type="OrthoDB" id="9781976at2"/>
<feature type="transmembrane region" description="Helical" evidence="4">
    <location>
        <begin position="159"/>
        <end position="178"/>
    </location>
</feature>
<feature type="transmembrane region" description="Helical" evidence="4">
    <location>
        <begin position="210"/>
        <end position="234"/>
    </location>
</feature>
<proteinExistence type="predicted"/>
<name>A0A1N7K5J1_9GAMM</name>
<gene>
    <name evidence="6" type="ORF">SAMN05421760_102204</name>
</gene>
<feature type="transmembrane region" description="Helical" evidence="4">
    <location>
        <begin position="130"/>
        <end position="147"/>
    </location>
</feature>
<feature type="domain" description="Major facilitator superfamily (MFS) profile" evidence="5">
    <location>
        <begin position="1"/>
        <end position="389"/>
    </location>
</feature>
<dbReference type="PANTHER" id="PTHR23521">
    <property type="entry name" value="TRANSPORTER MFS SUPERFAMILY"/>
    <property type="match status" value="1"/>
</dbReference>
<dbReference type="PROSITE" id="PS50850">
    <property type="entry name" value="MFS"/>
    <property type="match status" value="1"/>
</dbReference>
<dbReference type="RefSeq" id="WP_054342314.1">
    <property type="nucleotide sequence ID" value="NZ_FTOE01000002.1"/>
</dbReference>
<feature type="transmembrane region" description="Helical" evidence="4">
    <location>
        <begin position="40"/>
        <end position="60"/>
    </location>
</feature>
<evidence type="ECO:0000313" key="6">
    <source>
        <dbReference type="EMBL" id="SIS56826.1"/>
    </source>
</evidence>
<accession>A0A1N7K5J1</accession>
<dbReference type="InterPro" id="IPR011701">
    <property type="entry name" value="MFS"/>
</dbReference>
<dbReference type="Pfam" id="PF07690">
    <property type="entry name" value="MFS_1"/>
    <property type="match status" value="1"/>
</dbReference>
<feature type="transmembrane region" description="Helical" evidence="4">
    <location>
        <begin position="72"/>
        <end position="90"/>
    </location>
</feature>
<keyword evidence="7" id="KW-1185">Reference proteome</keyword>
<feature type="transmembrane region" description="Helical" evidence="4">
    <location>
        <begin position="363"/>
        <end position="383"/>
    </location>
</feature>
<evidence type="ECO:0000256" key="4">
    <source>
        <dbReference type="SAM" id="Phobius"/>
    </source>
</evidence>
<dbReference type="InterPro" id="IPR020846">
    <property type="entry name" value="MFS_dom"/>
</dbReference>
<dbReference type="STRING" id="619304.SAMN05421760_102204"/>
<dbReference type="Gene3D" id="1.20.1250.20">
    <property type="entry name" value="MFS general substrate transporter like domains"/>
    <property type="match status" value="1"/>
</dbReference>
<evidence type="ECO:0000256" key="1">
    <source>
        <dbReference type="ARBA" id="ARBA00022692"/>
    </source>
</evidence>
<feature type="transmembrane region" description="Helical" evidence="4">
    <location>
        <begin position="246"/>
        <end position="265"/>
    </location>
</feature>
<organism evidence="6 7">
    <name type="scientific">Neptunomonas antarctica</name>
    <dbReference type="NCBI Taxonomy" id="619304"/>
    <lineage>
        <taxon>Bacteria</taxon>
        <taxon>Pseudomonadati</taxon>
        <taxon>Pseudomonadota</taxon>
        <taxon>Gammaproteobacteria</taxon>
        <taxon>Oceanospirillales</taxon>
        <taxon>Oceanospirillaceae</taxon>
        <taxon>Neptunomonas</taxon>
    </lineage>
</organism>
<dbReference type="CDD" id="cd06174">
    <property type="entry name" value="MFS"/>
    <property type="match status" value="1"/>
</dbReference>
<feature type="transmembrane region" description="Helical" evidence="4">
    <location>
        <begin position="274"/>
        <end position="291"/>
    </location>
</feature>
<dbReference type="SUPFAM" id="SSF103473">
    <property type="entry name" value="MFS general substrate transporter"/>
    <property type="match status" value="1"/>
</dbReference>
<reference evidence="7" key="1">
    <citation type="submission" date="2017-01" db="EMBL/GenBank/DDBJ databases">
        <authorList>
            <person name="Varghese N."/>
            <person name="Submissions S."/>
        </authorList>
    </citation>
    <scope>NUCLEOTIDE SEQUENCE [LARGE SCALE GENOMIC DNA]</scope>
    <source>
        <strain evidence="7">DSM 22306</strain>
    </source>
</reference>
<feature type="transmembrane region" description="Helical" evidence="4">
    <location>
        <begin position="102"/>
        <end position="123"/>
    </location>
</feature>
<protein>
    <submittedName>
        <fullName evidence="6">Predicted arabinose efflux permease, MFS family</fullName>
    </submittedName>
</protein>
<evidence type="ECO:0000256" key="3">
    <source>
        <dbReference type="ARBA" id="ARBA00023136"/>
    </source>
</evidence>
<dbReference type="AlphaFoldDB" id="A0A1N7K5J1"/>
<keyword evidence="2 4" id="KW-1133">Transmembrane helix</keyword>
<dbReference type="PANTHER" id="PTHR23521:SF3">
    <property type="entry name" value="MFS TRANSPORTER"/>
    <property type="match status" value="1"/>
</dbReference>
<sequence>MNNPLVIIVIAQLLGTSLWFTPNGVASALMHDWNLSLDQLGYLTSAVQFGFIIGTSIVAFSGFADRYRASRIFALSAICGAVFNALFLLPDSNFTSALFWRFMTGVSLAGIYPLGMKLVVSWVPGKTGHALGWLVGMLTLGTSLPHAMRGMSSGLDWQWVILGASFLAVIAAGMIYRLGEGEHLPASSTLVRKGKALAAFKVPEFRAAALAYFGHCWELYAFWTLVPVLVLATLEQANWSVYLVPWVSFSIVAVGLPGCLLAGLLSREWGSARTAYLMLLVSGFVCLIWPFVAGGSILIVLFVLLLWGTTVIADSAQYSALAAASCPKEYLGSALSLMNSIGFFMTIFSISLTTMLYSHIGNYVAWIMLVGPLLGLWSMRILLKFDPTR</sequence>
<dbReference type="InterPro" id="IPR036259">
    <property type="entry name" value="MFS_trans_sf"/>
</dbReference>
<dbReference type="GO" id="GO:0005886">
    <property type="term" value="C:plasma membrane"/>
    <property type="evidence" value="ECO:0007669"/>
    <property type="project" value="TreeGrafter"/>
</dbReference>
<evidence type="ECO:0000256" key="2">
    <source>
        <dbReference type="ARBA" id="ARBA00022989"/>
    </source>
</evidence>
<feature type="transmembrane region" description="Helical" evidence="4">
    <location>
        <begin position="337"/>
        <end position="357"/>
    </location>
</feature>
<keyword evidence="1 4" id="KW-0812">Transmembrane</keyword>
<dbReference type="EMBL" id="FTOE01000002">
    <property type="protein sequence ID" value="SIS56826.1"/>
    <property type="molecule type" value="Genomic_DNA"/>
</dbReference>